<dbReference type="GO" id="GO:1990904">
    <property type="term" value="C:ribonucleoprotein complex"/>
    <property type="evidence" value="ECO:0007669"/>
    <property type="project" value="UniProtKB-KW"/>
</dbReference>
<gene>
    <name evidence="4" type="ORF">C5167_015207</name>
</gene>
<proteinExistence type="inferred from homology"/>
<dbReference type="InterPro" id="IPR006846">
    <property type="entry name" value="Ribosomal_eS30"/>
</dbReference>
<protein>
    <recommendedName>
        <fullName evidence="3">40S ribosomal protein S30</fullName>
    </recommendedName>
</protein>
<evidence type="ECO:0000313" key="4">
    <source>
        <dbReference type="EMBL" id="RZC56358.1"/>
    </source>
</evidence>
<evidence type="ECO:0000256" key="2">
    <source>
        <dbReference type="ARBA" id="ARBA00023274"/>
    </source>
</evidence>
<dbReference type="Proteomes" id="UP000316621">
    <property type="component" value="Chromosome 3"/>
</dbReference>
<dbReference type="AlphaFoldDB" id="A0A4Y7J998"/>
<organism evidence="4 5">
    <name type="scientific">Papaver somniferum</name>
    <name type="common">Opium poppy</name>
    <dbReference type="NCBI Taxonomy" id="3469"/>
    <lineage>
        <taxon>Eukaryota</taxon>
        <taxon>Viridiplantae</taxon>
        <taxon>Streptophyta</taxon>
        <taxon>Embryophyta</taxon>
        <taxon>Tracheophyta</taxon>
        <taxon>Spermatophyta</taxon>
        <taxon>Magnoliopsida</taxon>
        <taxon>Ranunculales</taxon>
        <taxon>Papaveraceae</taxon>
        <taxon>Papaveroideae</taxon>
        <taxon>Papaver</taxon>
    </lineage>
</organism>
<name>A0A4Y7J998_PAPSO</name>
<accession>A0A4Y7J998</accession>
<dbReference type="GO" id="GO:0006412">
    <property type="term" value="P:translation"/>
    <property type="evidence" value="ECO:0007669"/>
    <property type="project" value="InterPro"/>
</dbReference>
<dbReference type="GO" id="GO:0005840">
    <property type="term" value="C:ribosome"/>
    <property type="evidence" value="ECO:0007669"/>
    <property type="project" value="UniProtKB-KW"/>
</dbReference>
<dbReference type="GO" id="GO:0003735">
    <property type="term" value="F:structural constituent of ribosome"/>
    <property type="evidence" value="ECO:0007669"/>
    <property type="project" value="UniProtKB-UniRule"/>
</dbReference>
<reference evidence="4 5" key="1">
    <citation type="journal article" date="2018" name="Science">
        <title>The opium poppy genome and morphinan production.</title>
        <authorList>
            <person name="Guo L."/>
            <person name="Winzer T."/>
            <person name="Yang X."/>
            <person name="Li Y."/>
            <person name="Ning Z."/>
            <person name="He Z."/>
            <person name="Teodor R."/>
            <person name="Lu Y."/>
            <person name="Bowser T.A."/>
            <person name="Graham I.A."/>
            <person name="Ye K."/>
        </authorList>
    </citation>
    <scope>NUCLEOTIDE SEQUENCE [LARGE SCALE GENOMIC DNA]</scope>
    <source>
        <strain evidence="5">cv. HN1</strain>
        <tissue evidence="4">Leaves</tissue>
    </source>
</reference>
<comment type="similarity">
    <text evidence="3">Belongs to the eukaryotic ribosomal protein eS30 family.</text>
</comment>
<evidence type="ECO:0000313" key="5">
    <source>
        <dbReference type="Proteomes" id="UP000316621"/>
    </source>
</evidence>
<dbReference type="Gramene" id="RZC56358">
    <property type="protein sequence ID" value="RZC56358"/>
    <property type="gene ID" value="C5167_015207"/>
</dbReference>
<keyword evidence="5" id="KW-1185">Reference proteome</keyword>
<evidence type="ECO:0000256" key="1">
    <source>
        <dbReference type="ARBA" id="ARBA00022980"/>
    </source>
</evidence>
<dbReference type="Pfam" id="PF04758">
    <property type="entry name" value="Ribosomal_S30"/>
    <property type="match status" value="1"/>
</dbReference>
<evidence type="ECO:0000256" key="3">
    <source>
        <dbReference type="RuleBase" id="RU364011"/>
    </source>
</evidence>
<dbReference type="EMBL" id="CM010717">
    <property type="protein sequence ID" value="RZC56358.1"/>
    <property type="molecule type" value="Genomic_DNA"/>
</dbReference>
<sequence length="49" mass="5442">MGMVVGSLACAGKVKRKTPRGNGRAHKRMQYNRHFSITGGGRRTVVVEW</sequence>
<keyword evidence="2 3" id="KW-0687">Ribonucleoprotein</keyword>
<keyword evidence="1 3" id="KW-0689">Ribosomal protein</keyword>